<feature type="transmembrane region" description="Helical" evidence="5">
    <location>
        <begin position="276"/>
        <end position="297"/>
    </location>
</feature>
<dbReference type="OrthoDB" id="272777at2"/>
<keyword evidence="2 5" id="KW-0812">Transmembrane</keyword>
<dbReference type="Pfam" id="PF07690">
    <property type="entry name" value="MFS_1"/>
    <property type="match status" value="1"/>
</dbReference>
<accession>A0A387G1F9</accession>
<feature type="transmembrane region" description="Helical" evidence="5">
    <location>
        <begin position="367"/>
        <end position="391"/>
    </location>
</feature>
<reference evidence="7 8" key="1">
    <citation type="submission" date="2018-10" db="EMBL/GenBank/DDBJ databases">
        <title>Rhizobium etli, R. leguminosarum and a new Rhizobium genospecies from Phaseolus dumosus.</title>
        <authorList>
            <person name="Ramirez-Puebla S.T."/>
            <person name="Rogel-Hernandez M.A."/>
            <person name="Guerrero G."/>
            <person name="Ormeno-Orrillo E."/>
            <person name="Martinez-Romero J.C."/>
            <person name="Negrete-Yankelevich S."/>
            <person name="Martinez-Romero E."/>
        </authorList>
    </citation>
    <scope>NUCLEOTIDE SEQUENCE [LARGE SCALE GENOMIC DNA]</scope>
    <source>
        <strain evidence="7 8">CCGE525</strain>
        <plasmid evidence="8">prccge525c</plasmid>
    </source>
</reference>
<feature type="domain" description="Major facilitator superfamily (MFS) profile" evidence="6">
    <location>
        <begin position="11"/>
        <end position="423"/>
    </location>
</feature>
<feature type="transmembrane region" description="Helical" evidence="5">
    <location>
        <begin position="167"/>
        <end position="186"/>
    </location>
</feature>
<dbReference type="InterPro" id="IPR020846">
    <property type="entry name" value="MFS_dom"/>
</dbReference>
<dbReference type="SUPFAM" id="SSF103473">
    <property type="entry name" value="MFS general substrate transporter"/>
    <property type="match status" value="1"/>
</dbReference>
<dbReference type="GO" id="GO:0022857">
    <property type="term" value="F:transmembrane transporter activity"/>
    <property type="evidence" value="ECO:0007669"/>
    <property type="project" value="InterPro"/>
</dbReference>
<dbReference type="AlphaFoldDB" id="A0A387G1F9"/>
<dbReference type="PROSITE" id="PS50850">
    <property type="entry name" value="MFS"/>
    <property type="match status" value="1"/>
</dbReference>
<geneLocation type="plasmid" evidence="8">
    <name>prccge525c</name>
</geneLocation>
<dbReference type="InterPro" id="IPR036259">
    <property type="entry name" value="MFS_trans_sf"/>
</dbReference>
<dbReference type="InterPro" id="IPR050382">
    <property type="entry name" value="MFS_Na/Anion_cotransporter"/>
</dbReference>
<dbReference type="PANTHER" id="PTHR11662">
    <property type="entry name" value="SOLUTE CARRIER FAMILY 17"/>
    <property type="match status" value="1"/>
</dbReference>
<dbReference type="InterPro" id="IPR011701">
    <property type="entry name" value="MFS"/>
</dbReference>
<keyword evidence="8" id="KW-1185">Reference proteome</keyword>
<evidence type="ECO:0000313" key="7">
    <source>
        <dbReference type="EMBL" id="AYG61852.1"/>
    </source>
</evidence>
<keyword evidence="3 5" id="KW-1133">Transmembrane helix</keyword>
<evidence type="ECO:0000313" key="8">
    <source>
        <dbReference type="Proteomes" id="UP000282195"/>
    </source>
</evidence>
<dbReference type="Gene3D" id="1.20.1250.20">
    <property type="entry name" value="MFS general substrate transporter like domains"/>
    <property type="match status" value="2"/>
</dbReference>
<dbReference type="Proteomes" id="UP000282195">
    <property type="component" value="Plasmid pRCCGE525c"/>
</dbReference>
<feature type="transmembrane region" description="Helical" evidence="5">
    <location>
        <begin position="47"/>
        <end position="69"/>
    </location>
</feature>
<feature type="transmembrane region" description="Helical" evidence="5">
    <location>
        <begin position="139"/>
        <end position="161"/>
    </location>
</feature>
<comment type="subcellular location">
    <subcellularLocation>
        <location evidence="1">Membrane</location>
        <topology evidence="1">Multi-pass membrane protein</topology>
    </subcellularLocation>
</comment>
<proteinExistence type="predicted"/>
<evidence type="ECO:0000259" key="6">
    <source>
        <dbReference type="PROSITE" id="PS50850"/>
    </source>
</evidence>
<dbReference type="RefSeq" id="WP_120706788.1">
    <property type="nucleotide sequence ID" value="NZ_CP032695.1"/>
</dbReference>
<feature type="transmembrane region" description="Helical" evidence="5">
    <location>
        <begin position="397"/>
        <end position="417"/>
    </location>
</feature>
<evidence type="ECO:0000256" key="3">
    <source>
        <dbReference type="ARBA" id="ARBA00022989"/>
    </source>
</evidence>
<feature type="transmembrane region" description="Helical" evidence="5">
    <location>
        <begin position="81"/>
        <end position="105"/>
    </location>
</feature>
<name>A0A387G1F9_9HYPH</name>
<dbReference type="EMBL" id="CP032695">
    <property type="protein sequence ID" value="AYG61852.1"/>
    <property type="molecule type" value="Genomic_DNA"/>
</dbReference>
<gene>
    <name evidence="7" type="ORF">CCGE525_23585</name>
</gene>
<evidence type="ECO:0000256" key="2">
    <source>
        <dbReference type="ARBA" id="ARBA00022692"/>
    </source>
</evidence>
<keyword evidence="7" id="KW-0614">Plasmid</keyword>
<evidence type="ECO:0000256" key="5">
    <source>
        <dbReference type="SAM" id="Phobius"/>
    </source>
</evidence>
<dbReference type="CDD" id="cd17319">
    <property type="entry name" value="MFS_ExuT_GudP_like"/>
    <property type="match status" value="1"/>
</dbReference>
<evidence type="ECO:0000256" key="1">
    <source>
        <dbReference type="ARBA" id="ARBA00004141"/>
    </source>
</evidence>
<dbReference type="PANTHER" id="PTHR11662:SF399">
    <property type="entry name" value="FI19708P1-RELATED"/>
    <property type="match status" value="1"/>
</dbReference>
<feature type="transmembrane region" description="Helical" evidence="5">
    <location>
        <begin position="12"/>
        <end position="35"/>
    </location>
</feature>
<dbReference type="GO" id="GO:0016020">
    <property type="term" value="C:membrane"/>
    <property type="evidence" value="ECO:0007669"/>
    <property type="project" value="UniProtKB-SubCell"/>
</dbReference>
<feature type="transmembrane region" description="Helical" evidence="5">
    <location>
        <begin position="309"/>
        <end position="327"/>
    </location>
</feature>
<protein>
    <submittedName>
        <fullName evidence="7">MFS transporter</fullName>
    </submittedName>
</protein>
<evidence type="ECO:0000256" key="4">
    <source>
        <dbReference type="ARBA" id="ARBA00023136"/>
    </source>
</evidence>
<organism evidence="7 8">
    <name type="scientific">Rhizobium jaguaris</name>
    <dbReference type="NCBI Taxonomy" id="1312183"/>
    <lineage>
        <taxon>Bacteria</taxon>
        <taxon>Pseudomonadati</taxon>
        <taxon>Pseudomonadota</taxon>
        <taxon>Alphaproteobacteria</taxon>
        <taxon>Hyphomicrobiales</taxon>
        <taxon>Rhizobiaceae</taxon>
        <taxon>Rhizobium/Agrobacterium group</taxon>
        <taxon>Rhizobium</taxon>
    </lineage>
</organism>
<keyword evidence="4 5" id="KW-0472">Membrane</keyword>
<dbReference type="KEGG" id="rjg:CCGE525_23585"/>
<sequence>MLQFFRTHRRFVIYASLLVFLGIYNLDRLTISIAGSSIAKEMELGPVAMGYLFSSILWLYAVCLLPSGFMADRFGPKATAAVAAAFWSLFQGLSGLAFSAFTLLVTRLGNGAFEAAANPAAHATIREWTPRRERGMATAIWFFGSVGVPGLGAPILAWIVTTWGWRASFIATGLLGFVWVALWWAFYQSPDKATWLEPEERDMIMRERDFEASADSETAAGHSLGYKGLFSAPTMWGLALTQSCVNYVSYFFSAWLPGLLQHNYNLTVLQTGSYTAIAYLASAVTALILSYICDRVLTTDALQAGKRRYAVGIANIIAACVIFVPFAGSLPMAMVLLSIAHSGNAFAQSMNFALVNDRLKSSGDVGHAYAIFTLGGVSAGMLAPIVTGYLVQATGTFNSAMALTGCVALVGTMLTLFMTRRAIGEHLEQEAGAFSTAH</sequence>